<dbReference type="RefSeq" id="XP_003710403.1">
    <property type="nucleotide sequence ID" value="XM_003710355.1"/>
</dbReference>
<dbReference type="KEGG" id="mgr:MGG_16394"/>
<dbReference type="VEuPathDB" id="FungiDB:MGG_16394"/>
<evidence type="ECO:0000313" key="1">
    <source>
        <dbReference type="EMBL" id="EHA57791.1"/>
    </source>
</evidence>
<dbReference type="EMBL" id="CM001231">
    <property type="protein sequence ID" value="EHA57791.1"/>
    <property type="molecule type" value="Genomic_DNA"/>
</dbReference>
<sequence>MNKPIVHAGAACRSSVGQKAAKPLRCTEGQQTWIADERQLVAGWLAAIGISSRDWQRLTSHVIRPYGLSLTTVRDTSSTSSIVTAVTDTSGYVGQGTTHAHSHWVRPSGLRHEIPGSVGDRTLAGNTPPSLDKSGTASAVVWHPFVWLSDAVNQRLAMSVRD</sequence>
<dbReference type="GeneID" id="12986315"/>
<accession>G4MML9</accession>
<proteinExistence type="predicted"/>
<gene>
    <name evidence="1" type="ORF">MGG_16394</name>
</gene>
<dbReference type="HOGENOM" id="CLU_1635736_0_0_1"/>
<reference evidence="1 2" key="1">
    <citation type="journal article" date="2005" name="Nature">
        <title>The genome sequence of the rice blast fungus Magnaporthe grisea.</title>
        <authorList>
            <person name="Dean R.A."/>
            <person name="Talbot N.J."/>
            <person name="Ebbole D.J."/>
            <person name="Farman M.L."/>
            <person name="Mitchell T.K."/>
            <person name="Orbach M.J."/>
            <person name="Thon M."/>
            <person name="Kulkarni R."/>
            <person name="Xu J.R."/>
            <person name="Pan H."/>
            <person name="Read N.D."/>
            <person name="Lee Y.H."/>
            <person name="Carbone I."/>
            <person name="Brown D."/>
            <person name="Oh Y.Y."/>
            <person name="Donofrio N."/>
            <person name="Jeong J.S."/>
            <person name="Soanes D.M."/>
            <person name="Djonovic S."/>
            <person name="Kolomiets E."/>
            <person name="Rehmeyer C."/>
            <person name="Li W."/>
            <person name="Harding M."/>
            <person name="Kim S."/>
            <person name="Lebrun M.H."/>
            <person name="Bohnert H."/>
            <person name="Coughlan S."/>
            <person name="Butler J."/>
            <person name="Calvo S."/>
            <person name="Ma L.J."/>
            <person name="Nicol R."/>
            <person name="Purcell S."/>
            <person name="Nusbaum C."/>
            <person name="Galagan J.E."/>
            <person name="Birren B.W."/>
        </authorList>
    </citation>
    <scope>NUCLEOTIDE SEQUENCE [LARGE SCALE GENOMIC DNA]</scope>
    <source>
        <strain evidence="2">70-15 / ATCC MYA-4617 / FGSC 8958</strain>
    </source>
</reference>
<dbReference type="Proteomes" id="UP000009058">
    <property type="component" value="Chromosome 1"/>
</dbReference>
<dbReference type="AlphaFoldDB" id="G4MML9"/>
<organism evidence="1 2">
    <name type="scientific">Pyricularia oryzae (strain 70-15 / ATCC MYA-4617 / FGSC 8958)</name>
    <name type="common">Rice blast fungus</name>
    <name type="synonym">Magnaporthe oryzae</name>
    <dbReference type="NCBI Taxonomy" id="242507"/>
    <lineage>
        <taxon>Eukaryota</taxon>
        <taxon>Fungi</taxon>
        <taxon>Dikarya</taxon>
        <taxon>Ascomycota</taxon>
        <taxon>Pezizomycotina</taxon>
        <taxon>Sordariomycetes</taxon>
        <taxon>Sordariomycetidae</taxon>
        <taxon>Magnaporthales</taxon>
        <taxon>Pyriculariaceae</taxon>
        <taxon>Pyricularia</taxon>
    </lineage>
</organism>
<dbReference type="InParanoid" id="G4MML9"/>
<name>G4MML9_PYRO7</name>
<evidence type="ECO:0000313" key="2">
    <source>
        <dbReference type="Proteomes" id="UP000009058"/>
    </source>
</evidence>
<protein>
    <submittedName>
        <fullName evidence="1">Uncharacterized protein</fullName>
    </submittedName>
</protein>
<keyword evidence="2" id="KW-1185">Reference proteome</keyword>
<reference key="2">
    <citation type="submission" date="2011-05" db="EMBL/GenBank/DDBJ databases">
        <title>The Genome Sequence of Magnaporthe oryzae 70-15.</title>
        <authorList>
            <consortium name="The Broad Institute Genome Sequencing Platform"/>
            <person name="Ma L.-J."/>
            <person name="Dead R."/>
            <person name="Young S.K."/>
            <person name="Zeng Q."/>
            <person name="Gargeya S."/>
            <person name="Fitzgerald M."/>
            <person name="Haas B."/>
            <person name="Abouelleil A."/>
            <person name="Alvarado L."/>
            <person name="Arachchi H.M."/>
            <person name="Berlin A."/>
            <person name="Brown A."/>
            <person name="Chapman S.B."/>
            <person name="Chen Z."/>
            <person name="Dunbar C."/>
            <person name="Freedman E."/>
            <person name="Gearin G."/>
            <person name="Gellesch M."/>
            <person name="Goldberg J."/>
            <person name="Griggs A."/>
            <person name="Gujja S."/>
            <person name="Heiman D."/>
            <person name="Howarth C."/>
            <person name="Larson L."/>
            <person name="Lui A."/>
            <person name="MacDonald P.J.P."/>
            <person name="Mehta T."/>
            <person name="Montmayeur A."/>
            <person name="Murphy C."/>
            <person name="Neiman D."/>
            <person name="Pearson M."/>
            <person name="Priest M."/>
            <person name="Roberts A."/>
            <person name="Saif S."/>
            <person name="Shea T."/>
            <person name="Shenoy N."/>
            <person name="Sisk P."/>
            <person name="Stolte C."/>
            <person name="Sykes S."/>
            <person name="Yandava C."/>
            <person name="Wortman J."/>
            <person name="Nusbaum C."/>
            <person name="Birren B."/>
        </authorList>
    </citation>
    <scope>NUCLEOTIDE SEQUENCE</scope>
    <source>
        <strain>70-15</strain>
    </source>
</reference>